<dbReference type="PROSITE" id="PS52015">
    <property type="entry name" value="TONB_CTD"/>
    <property type="match status" value="1"/>
</dbReference>
<evidence type="ECO:0000256" key="10">
    <source>
        <dbReference type="SAM" id="MobiDB-lite"/>
    </source>
</evidence>
<dbReference type="InterPro" id="IPR037682">
    <property type="entry name" value="TonB_C"/>
</dbReference>
<evidence type="ECO:0000256" key="1">
    <source>
        <dbReference type="ARBA" id="ARBA00004383"/>
    </source>
</evidence>
<comment type="similarity">
    <text evidence="2">Belongs to the TonB family.</text>
</comment>
<keyword evidence="14" id="KW-1185">Reference proteome</keyword>
<dbReference type="OrthoDB" id="1112758at2"/>
<dbReference type="GO" id="GO:0055085">
    <property type="term" value="P:transmembrane transport"/>
    <property type="evidence" value="ECO:0007669"/>
    <property type="project" value="InterPro"/>
</dbReference>
<keyword evidence="7" id="KW-0653">Protein transport</keyword>
<dbReference type="GO" id="GO:0031992">
    <property type="term" value="F:energy transducer activity"/>
    <property type="evidence" value="ECO:0007669"/>
    <property type="project" value="TreeGrafter"/>
</dbReference>
<dbReference type="PANTHER" id="PTHR33446">
    <property type="entry name" value="PROTEIN TONB-RELATED"/>
    <property type="match status" value="1"/>
</dbReference>
<dbReference type="PANTHER" id="PTHR33446:SF2">
    <property type="entry name" value="PROTEIN TONB"/>
    <property type="match status" value="1"/>
</dbReference>
<dbReference type="GO" id="GO:0015031">
    <property type="term" value="P:protein transport"/>
    <property type="evidence" value="ECO:0007669"/>
    <property type="project" value="UniProtKB-KW"/>
</dbReference>
<comment type="caution">
    <text evidence="13">The sequence shown here is derived from an EMBL/GenBank/DDBJ whole genome shotgun (WGS) entry which is preliminary data.</text>
</comment>
<evidence type="ECO:0000256" key="7">
    <source>
        <dbReference type="ARBA" id="ARBA00022927"/>
    </source>
</evidence>
<keyword evidence="5" id="KW-0997">Cell inner membrane</keyword>
<evidence type="ECO:0000256" key="9">
    <source>
        <dbReference type="ARBA" id="ARBA00023136"/>
    </source>
</evidence>
<gene>
    <name evidence="13" type="ORF">GJJ30_19120</name>
</gene>
<proteinExistence type="inferred from homology"/>
<evidence type="ECO:0000256" key="3">
    <source>
        <dbReference type="ARBA" id="ARBA00022448"/>
    </source>
</evidence>
<keyword evidence="9 11" id="KW-0472">Membrane</keyword>
<dbReference type="SUPFAM" id="SSF49464">
    <property type="entry name" value="Carboxypeptidase regulatory domain-like"/>
    <property type="match status" value="1"/>
</dbReference>
<dbReference type="EMBL" id="WJXZ01000012">
    <property type="protein sequence ID" value="MRS63421.1"/>
    <property type="molecule type" value="Genomic_DNA"/>
</dbReference>
<dbReference type="Pfam" id="PF03544">
    <property type="entry name" value="TonB_C"/>
    <property type="match status" value="1"/>
</dbReference>
<dbReference type="AlphaFoldDB" id="A0A7K0EPE8"/>
<dbReference type="Gene3D" id="3.30.1150.10">
    <property type="match status" value="1"/>
</dbReference>
<comment type="subcellular location">
    <subcellularLocation>
        <location evidence="1">Cell inner membrane</location>
        <topology evidence="1">Single-pass membrane protein</topology>
        <orientation evidence="1">Periplasmic side</orientation>
    </subcellularLocation>
</comment>
<feature type="domain" description="TonB C-terminal" evidence="12">
    <location>
        <begin position="326"/>
        <end position="413"/>
    </location>
</feature>
<evidence type="ECO:0000256" key="5">
    <source>
        <dbReference type="ARBA" id="ARBA00022519"/>
    </source>
</evidence>
<reference evidence="13 14" key="1">
    <citation type="journal article" date="2018" name="Antonie Van Leeuwenhoek">
        <title>Larkinella terrae sp. nov., isolated from soil on Jeju Island, South Korea.</title>
        <authorList>
            <person name="Ten L.N."/>
            <person name="Jeon J."/>
            <person name="Park S.J."/>
            <person name="Park S."/>
            <person name="Lee S.Y."/>
            <person name="Kim M.K."/>
            <person name="Jung H.Y."/>
        </authorList>
    </citation>
    <scope>NUCLEOTIDE SEQUENCE [LARGE SCALE GENOMIC DNA]</scope>
    <source>
        <strain evidence="13 14">KCTC 52001</strain>
    </source>
</reference>
<feature type="transmembrane region" description="Helical" evidence="11">
    <location>
        <begin position="82"/>
        <end position="103"/>
    </location>
</feature>
<dbReference type="InterPro" id="IPR006260">
    <property type="entry name" value="TonB/TolA_C"/>
</dbReference>
<dbReference type="Pfam" id="PF13715">
    <property type="entry name" value="CarbopepD_reg_2"/>
    <property type="match status" value="1"/>
</dbReference>
<evidence type="ECO:0000256" key="8">
    <source>
        <dbReference type="ARBA" id="ARBA00022989"/>
    </source>
</evidence>
<keyword evidence="8 11" id="KW-1133">Transmembrane helix</keyword>
<name>A0A7K0EPE8_9BACT</name>
<evidence type="ECO:0000256" key="2">
    <source>
        <dbReference type="ARBA" id="ARBA00006555"/>
    </source>
</evidence>
<accession>A0A7K0EPE8</accession>
<organism evidence="13 14">
    <name type="scientific">Larkinella terrae</name>
    <dbReference type="NCBI Taxonomy" id="2025311"/>
    <lineage>
        <taxon>Bacteria</taxon>
        <taxon>Pseudomonadati</taxon>
        <taxon>Bacteroidota</taxon>
        <taxon>Cytophagia</taxon>
        <taxon>Cytophagales</taxon>
        <taxon>Spirosomataceae</taxon>
        <taxon>Larkinella</taxon>
    </lineage>
</organism>
<dbReference type="InterPro" id="IPR051045">
    <property type="entry name" value="TonB-dependent_transducer"/>
</dbReference>
<dbReference type="RefSeq" id="WP_154176786.1">
    <property type="nucleotide sequence ID" value="NZ_WJXZ01000012.1"/>
</dbReference>
<sequence>MNDPNRHNDHLTTEDLRRYSDKALSAAEQHRVERLLLENPLYAEALEGLEASGQKTGELNRVSEELRERLQNRVADKKVKRLPIWIPAAAASVVLVLSIGWYISLQKKSEPEGMTSAPAPRISAQKDAVLPEKPADDQAVEEGFPTPSAKPQPPLLARKTEPVPPNEITAPANDSLILPKDNLLADSPAPAASRPQSFAAPGSAVRITERADVPVSGQVFDEEKHPLPGVLVRAKNSNQQAVTDPSGRFQLSQVRKTDTLQLVSIGYVQQEILAGHSHTDSIQLKPDTQALSEVIVMGYGAQAKKSAPGSRARMAPAKTASTETPSAPANFKTYLNENRRMPAEAKEKGISGTVRVRFLVAPDGSVSQFSIVKSLGYGCDEEAIRLIREGPRWKPISRNGQPVAQFVEQDIVF</sequence>
<keyword evidence="3" id="KW-0813">Transport</keyword>
<evidence type="ECO:0000313" key="14">
    <source>
        <dbReference type="Proteomes" id="UP000441754"/>
    </source>
</evidence>
<dbReference type="GO" id="GO:0098797">
    <property type="term" value="C:plasma membrane protein complex"/>
    <property type="evidence" value="ECO:0007669"/>
    <property type="project" value="TreeGrafter"/>
</dbReference>
<feature type="region of interest" description="Disordered" evidence="10">
    <location>
        <begin position="129"/>
        <end position="203"/>
    </location>
</feature>
<evidence type="ECO:0000256" key="4">
    <source>
        <dbReference type="ARBA" id="ARBA00022475"/>
    </source>
</evidence>
<evidence type="ECO:0000313" key="13">
    <source>
        <dbReference type="EMBL" id="MRS63421.1"/>
    </source>
</evidence>
<keyword evidence="6 11" id="KW-0812">Transmembrane</keyword>
<protein>
    <submittedName>
        <fullName evidence="13">TonB family protein</fullName>
    </submittedName>
</protein>
<dbReference type="Gene3D" id="2.60.40.1120">
    <property type="entry name" value="Carboxypeptidase-like, regulatory domain"/>
    <property type="match status" value="1"/>
</dbReference>
<evidence type="ECO:0000256" key="6">
    <source>
        <dbReference type="ARBA" id="ARBA00022692"/>
    </source>
</evidence>
<dbReference type="SUPFAM" id="SSF74653">
    <property type="entry name" value="TolA/TonB C-terminal domain"/>
    <property type="match status" value="1"/>
</dbReference>
<keyword evidence="4" id="KW-1003">Cell membrane</keyword>
<evidence type="ECO:0000259" key="12">
    <source>
        <dbReference type="PROSITE" id="PS52015"/>
    </source>
</evidence>
<dbReference type="InterPro" id="IPR008969">
    <property type="entry name" value="CarboxyPept-like_regulatory"/>
</dbReference>
<dbReference type="Proteomes" id="UP000441754">
    <property type="component" value="Unassembled WGS sequence"/>
</dbReference>
<dbReference type="NCBIfam" id="TIGR01352">
    <property type="entry name" value="tonB_Cterm"/>
    <property type="match status" value="1"/>
</dbReference>
<evidence type="ECO:0000256" key="11">
    <source>
        <dbReference type="SAM" id="Phobius"/>
    </source>
</evidence>